<name>A0A6N4QY36_9LEPT</name>
<dbReference type="GO" id="GO:0045227">
    <property type="term" value="P:capsule polysaccharide biosynthetic process"/>
    <property type="evidence" value="ECO:0007669"/>
    <property type="project" value="InterPro"/>
</dbReference>
<reference evidence="2 3" key="1">
    <citation type="journal article" date="2019" name="PLoS Negl. Trop. Dis.">
        <title>Revisiting the worldwide diversity of Leptospira species in the environment.</title>
        <authorList>
            <person name="Vincent A.T."/>
            <person name="Schiettekatte O."/>
            <person name="Bourhy P."/>
            <person name="Veyrier F.J."/>
            <person name="Picardeau M."/>
        </authorList>
    </citation>
    <scope>NUCLEOTIDE SEQUENCE [LARGE SCALE GENOMIC DNA]</scope>
    <source>
        <strain evidence="2 3">201702445</strain>
    </source>
</reference>
<dbReference type="RefSeq" id="WP_135574990.1">
    <property type="nucleotide sequence ID" value="NZ_RQGK01000011.1"/>
</dbReference>
<organism evidence="2 3">
    <name type="scientific">Leptospira yasudae</name>
    <dbReference type="NCBI Taxonomy" id="2202201"/>
    <lineage>
        <taxon>Bacteria</taxon>
        <taxon>Pseudomonadati</taxon>
        <taxon>Spirochaetota</taxon>
        <taxon>Spirochaetia</taxon>
        <taxon>Leptospirales</taxon>
        <taxon>Leptospiraceae</taxon>
        <taxon>Leptospira</taxon>
    </lineage>
</organism>
<feature type="transmembrane region" description="Helical" evidence="1">
    <location>
        <begin position="127"/>
        <end position="147"/>
    </location>
</feature>
<gene>
    <name evidence="2" type="primary">pgsC</name>
    <name evidence="2" type="ORF">EHQ83_19010</name>
</gene>
<dbReference type="Proteomes" id="UP000297613">
    <property type="component" value="Unassembled WGS sequence"/>
</dbReference>
<evidence type="ECO:0000313" key="2">
    <source>
        <dbReference type="EMBL" id="TGL79326.1"/>
    </source>
</evidence>
<evidence type="ECO:0000256" key="1">
    <source>
        <dbReference type="SAM" id="Phobius"/>
    </source>
</evidence>
<accession>A0A6N4QY36</accession>
<dbReference type="NCBIfam" id="TIGR04011">
    <property type="entry name" value="poly_gGlu_PgsC"/>
    <property type="match status" value="1"/>
</dbReference>
<keyword evidence="1" id="KW-1133">Transmembrane helix</keyword>
<dbReference type="AlphaFoldDB" id="A0A6N4QY36"/>
<feature type="transmembrane region" description="Helical" evidence="1">
    <location>
        <begin position="74"/>
        <end position="96"/>
    </location>
</feature>
<dbReference type="PRINTS" id="PR01759">
    <property type="entry name" value="CAPSULEPROTC"/>
</dbReference>
<keyword evidence="1" id="KW-0812">Transmembrane</keyword>
<dbReference type="EMBL" id="RQGM01000076">
    <property type="protein sequence ID" value="TGL79326.1"/>
    <property type="molecule type" value="Genomic_DNA"/>
</dbReference>
<protein>
    <submittedName>
        <fullName evidence="2">Poly-gamma-glutamate biosynthesis protein PgsC</fullName>
    </submittedName>
</protein>
<evidence type="ECO:0000313" key="3">
    <source>
        <dbReference type="Proteomes" id="UP000297613"/>
    </source>
</evidence>
<proteinExistence type="predicted"/>
<feature type="transmembrane region" description="Helical" evidence="1">
    <location>
        <begin position="42"/>
        <end position="62"/>
    </location>
</feature>
<dbReference type="GO" id="GO:0016020">
    <property type="term" value="C:membrane"/>
    <property type="evidence" value="ECO:0007669"/>
    <property type="project" value="InterPro"/>
</dbReference>
<sequence length="152" mass="16951">MELVTVSIGIGILFGFLLWERTGLHPGGWVVPGYIALYLDRPWVLIPLFLSSILTLVVYRLSESFFLSFGQRKTVFILMLSILFSLFSDSLVLFYLSNTMNFESKAIGHIVPGLIVLSAERQGMFRTASATLTASVLVRLFLILVFGEAIRG</sequence>
<dbReference type="InterPro" id="IPR008338">
    <property type="entry name" value="Capsule_biosynth_CapC"/>
</dbReference>
<keyword evidence="1" id="KW-0472">Membrane</keyword>
<dbReference type="Pfam" id="PF14102">
    <property type="entry name" value="Caps_synth_CapC"/>
    <property type="match status" value="1"/>
</dbReference>
<comment type="caution">
    <text evidence="2">The sequence shown here is derived from an EMBL/GenBank/DDBJ whole genome shotgun (WGS) entry which is preliminary data.</text>
</comment>